<dbReference type="RefSeq" id="WP_061173147.1">
    <property type="nucleotide sequence ID" value="NZ_FCOE02000002.1"/>
</dbReference>
<name>A0A157ZEM9_9BURK</name>
<dbReference type="EMBL" id="FCOE02000002">
    <property type="protein sequence ID" value="SAK43327.1"/>
    <property type="molecule type" value="Genomic_DNA"/>
</dbReference>
<comment type="caution">
    <text evidence="1">The sequence shown here is derived from an EMBL/GenBank/DDBJ whole genome shotgun (WGS) entry which is preliminary data.</text>
</comment>
<organism evidence="1 2">
    <name type="scientific">Caballeronia pedi</name>
    <dbReference type="NCBI Taxonomy" id="1777141"/>
    <lineage>
        <taxon>Bacteria</taxon>
        <taxon>Pseudomonadati</taxon>
        <taxon>Pseudomonadota</taxon>
        <taxon>Betaproteobacteria</taxon>
        <taxon>Burkholderiales</taxon>
        <taxon>Burkholderiaceae</taxon>
        <taxon>Caballeronia</taxon>
    </lineage>
</organism>
<dbReference type="NCBIfam" id="TIGR03347">
    <property type="entry name" value="VI_chp_1"/>
    <property type="match status" value="1"/>
</dbReference>
<proteinExistence type="predicted"/>
<dbReference type="PANTHER" id="PTHR35564:SF3">
    <property type="entry name" value="TYPE VI SECRETION SYSTEM BASEPLATE SUBUNIT TSSG"/>
    <property type="match status" value="1"/>
</dbReference>
<dbReference type="InterPro" id="IPR010732">
    <property type="entry name" value="T6SS_TssG-like"/>
</dbReference>
<dbReference type="STRING" id="1777141.AWB80_00576"/>
<sequence length="327" mass="37155">MAAETRTTTDAVKALLLTNGEKYSYFQAIRLLRLYDRHTGLNQENLRVRPRLGLGFPENDIDRIEATPEGGYRITANFFGLYGVASPLPTYYTEDLFEEEREGHHVTRDFLDIVHHALYPLLFDAWAKYRVEQRIVEDRHEASLNQLYAFVGLHDPELRVDLLPGSAELLRYAGLFNQRPHSALGLKTLLADAFAPADVKVVCGVLRAVPIPADQRWQLGRQQSCLGEDTWLGAEIDDYESAIRIEFADVPQTLFHQMLPGGSAHARLRFFTRFYLTDPLDVEVELQLRDDEAGAARTGRGAWSRLGFDTWLNPGEAKLPTRVHYSL</sequence>
<gene>
    <name evidence="1" type="ORF">AWB80_00576</name>
</gene>
<keyword evidence="2" id="KW-1185">Reference proteome</keyword>
<evidence type="ECO:0000313" key="2">
    <source>
        <dbReference type="Proteomes" id="UP000054911"/>
    </source>
</evidence>
<protein>
    <submittedName>
        <fullName evidence="1">Type VI secretion protein</fullName>
    </submittedName>
</protein>
<dbReference type="Proteomes" id="UP000054911">
    <property type="component" value="Unassembled WGS sequence"/>
</dbReference>
<evidence type="ECO:0000313" key="1">
    <source>
        <dbReference type="EMBL" id="SAK43327.1"/>
    </source>
</evidence>
<dbReference type="OrthoDB" id="1523296at2"/>
<dbReference type="Pfam" id="PF06996">
    <property type="entry name" value="T6SS_TssG"/>
    <property type="match status" value="1"/>
</dbReference>
<dbReference type="PANTHER" id="PTHR35564">
    <property type="match status" value="1"/>
</dbReference>
<dbReference type="AlphaFoldDB" id="A0A157ZEM9"/>
<reference evidence="1" key="1">
    <citation type="submission" date="2016-01" db="EMBL/GenBank/DDBJ databases">
        <authorList>
            <person name="Peeters C."/>
        </authorList>
    </citation>
    <scope>NUCLEOTIDE SEQUENCE [LARGE SCALE GENOMIC DNA]</scope>
    <source>
        <strain evidence="1">LMG 29323</strain>
    </source>
</reference>
<accession>A0A157ZEM9</accession>